<proteinExistence type="predicted"/>
<reference evidence="12" key="3">
    <citation type="submission" date="2020-12" db="UniProtKB">
        <authorList>
            <consortium name="EnsemblPlants"/>
        </authorList>
    </citation>
    <scope>IDENTIFICATION</scope>
</reference>
<dbReference type="KEGG" id="ppp:112287681"/>
<dbReference type="PANTHER" id="PTHR22870:SF437">
    <property type="entry name" value="REGULATOR OF CHROMOSOME CONDENSATION (RCC1) FAMILY WITH FYVE ZINC FINGER DOMAIN-CONTAINING PROTEIN"/>
    <property type="match status" value="1"/>
</dbReference>
<feature type="region of interest" description="Disordered" evidence="8">
    <location>
        <begin position="759"/>
        <end position="826"/>
    </location>
</feature>
<dbReference type="AlphaFoldDB" id="A0A2K1JXM2"/>
<feature type="region of interest" description="Disordered" evidence="8">
    <location>
        <begin position="1182"/>
        <end position="1222"/>
    </location>
</feature>
<dbReference type="InterPro" id="IPR000408">
    <property type="entry name" value="Reg_chr_condens"/>
</dbReference>
<dbReference type="EnsemblPlants" id="Pp3c10_3890V3.1">
    <property type="protein sequence ID" value="Pp3c10_3890V3.1"/>
    <property type="gene ID" value="Pp3c10_3890"/>
</dbReference>
<dbReference type="SUPFAM" id="SSF50985">
    <property type="entry name" value="RCC1/BLIP-II"/>
    <property type="match status" value="1"/>
</dbReference>
<dbReference type="InterPro" id="IPR011993">
    <property type="entry name" value="PH-like_dom_sf"/>
</dbReference>
<evidence type="ECO:0000259" key="10">
    <source>
        <dbReference type="PROSITE" id="PS51514"/>
    </source>
</evidence>
<dbReference type="OrthoDB" id="5981550at2759"/>
<feature type="repeat" description="RCC1" evidence="6">
    <location>
        <begin position="569"/>
        <end position="620"/>
    </location>
</feature>
<dbReference type="FunFam" id="2.130.10.30:FF:000028">
    <property type="entry name" value="PH, RCC1 and FYVE domains-containing protein 1"/>
    <property type="match status" value="1"/>
</dbReference>
<evidence type="ECO:0000256" key="5">
    <source>
        <dbReference type="PROSITE-ProRule" id="PRU00091"/>
    </source>
</evidence>
<dbReference type="Gene3D" id="3.30.40.10">
    <property type="entry name" value="Zinc/RING finger domain, C3HC4 (zinc finger)"/>
    <property type="match status" value="1"/>
</dbReference>
<dbReference type="Gramene" id="Pp3c10_3893V3.1">
    <property type="protein sequence ID" value="Pp3c10_3893V3.1"/>
    <property type="gene ID" value="Pp3c10_3893"/>
</dbReference>
<evidence type="ECO:0000313" key="13">
    <source>
        <dbReference type="Proteomes" id="UP000006727"/>
    </source>
</evidence>
<dbReference type="PRINTS" id="PR00633">
    <property type="entry name" value="RCCNDNSATION"/>
</dbReference>
<reference evidence="11 13" key="1">
    <citation type="journal article" date="2008" name="Science">
        <title>The Physcomitrella genome reveals evolutionary insights into the conquest of land by plants.</title>
        <authorList>
            <person name="Rensing S."/>
            <person name="Lang D."/>
            <person name="Zimmer A."/>
            <person name="Terry A."/>
            <person name="Salamov A."/>
            <person name="Shapiro H."/>
            <person name="Nishiyama T."/>
            <person name="Perroud P.-F."/>
            <person name="Lindquist E."/>
            <person name="Kamisugi Y."/>
            <person name="Tanahashi T."/>
            <person name="Sakakibara K."/>
            <person name="Fujita T."/>
            <person name="Oishi K."/>
            <person name="Shin-I T."/>
            <person name="Kuroki Y."/>
            <person name="Toyoda A."/>
            <person name="Suzuki Y."/>
            <person name="Hashimoto A."/>
            <person name="Yamaguchi K."/>
            <person name="Sugano A."/>
            <person name="Kohara Y."/>
            <person name="Fujiyama A."/>
            <person name="Anterola A."/>
            <person name="Aoki S."/>
            <person name="Ashton N."/>
            <person name="Barbazuk W.B."/>
            <person name="Barker E."/>
            <person name="Bennetzen J."/>
            <person name="Bezanilla M."/>
            <person name="Blankenship R."/>
            <person name="Cho S.H."/>
            <person name="Dutcher S."/>
            <person name="Estelle M."/>
            <person name="Fawcett J.A."/>
            <person name="Gundlach H."/>
            <person name="Hanada K."/>
            <person name="Heyl A."/>
            <person name="Hicks K.A."/>
            <person name="Hugh J."/>
            <person name="Lohr M."/>
            <person name="Mayer K."/>
            <person name="Melkozernov A."/>
            <person name="Murata T."/>
            <person name="Nelson D."/>
            <person name="Pils B."/>
            <person name="Prigge M."/>
            <person name="Reiss B."/>
            <person name="Renner T."/>
            <person name="Rombauts S."/>
            <person name="Rushton P."/>
            <person name="Sanderfoot A."/>
            <person name="Schween G."/>
            <person name="Shiu S.-H."/>
            <person name="Stueber K."/>
            <person name="Theodoulou F.L."/>
            <person name="Tu H."/>
            <person name="Van de Peer Y."/>
            <person name="Verrier P.J."/>
            <person name="Waters E."/>
            <person name="Wood A."/>
            <person name="Yang L."/>
            <person name="Cove D."/>
            <person name="Cuming A."/>
            <person name="Hasebe M."/>
            <person name="Lucas S."/>
            <person name="Mishler D.B."/>
            <person name="Reski R."/>
            <person name="Grigoriev I."/>
            <person name="Quatrano R.S."/>
            <person name="Boore J.L."/>
        </authorList>
    </citation>
    <scope>NUCLEOTIDE SEQUENCE [LARGE SCALE GENOMIC DNA]</scope>
    <source>
        <strain evidence="12 13">cv. Gransden 2004</strain>
    </source>
</reference>
<dbReference type="InterPro" id="IPR011011">
    <property type="entry name" value="Znf_FYVE_PHD"/>
</dbReference>
<dbReference type="RefSeq" id="XP_024386718.1">
    <property type="nucleotide sequence ID" value="XM_024530950.2"/>
</dbReference>
<feature type="repeat" description="RCC1" evidence="6">
    <location>
        <begin position="346"/>
        <end position="397"/>
    </location>
</feature>
<keyword evidence="7" id="KW-0175">Coiled coil</keyword>
<dbReference type="SMART" id="SM00064">
    <property type="entry name" value="FYVE"/>
    <property type="match status" value="1"/>
</dbReference>
<dbReference type="GeneID" id="112287681"/>
<feature type="compositionally biased region" description="Low complexity" evidence="8">
    <location>
        <begin position="226"/>
        <end position="239"/>
    </location>
</feature>
<evidence type="ECO:0000256" key="3">
    <source>
        <dbReference type="ARBA" id="ARBA00022771"/>
    </source>
</evidence>
<dbReference type="InterPro" id="IPR000306">
    <property type="entry name" value="Znf_FYVE"/>
</dbReference>
<feature type="repeat" description="RCC1" evidence="6">
    <location>
        <begin position="517"/>
        <end position="568"/>
    </location>
</feature>
<keyword evidence="1" id="KW-0479">Metal-binding</keyword>
<dbReference type="PANTHER" id="PTHR22870">
    <property type="entry name" value="REGULATOR OF CHROMOSOME CONDENSATION"/>
    <property type="match status" value="1"/>
</dbReference>
<feature type="repeat" description="RCC1" evidence="6">
    <location>
        <begin position="621"/>
        <end position="672"/>
    </location>
</feature>
<feature type="compositionally biased region" description="Low complexity" evidence="8">
    <location>
        <begin position="866"/>
        <end position="890"/>
    </location>
</feature>
<dbReference type="FunFam" id="2.130.10.30:FF:000031">
    <property type="entry name" value="PH, RCC1 and FYVE domains-containing protein 1"/>
    <property type="match status" value="1"/>
</dbReference>
<feature type="domain" description="FYVE-type" evidence="9">
    <location>
        <begin position="677"/>
        <end position="739"/>
    </location>
</feature>
<dbReference type="Pfam" id="PF25390">
    <property type="entry name" value="WD40_RLD"/>
    <property type="match status" value="1"/>
</dbReference>
<dbReference type="InterPro" id="IPR017455">
    <property type="entry name" value="Znf_FYVE-rel"/>
</dbReference>
<evidence type="ECO:0000256" key="7">
    <source>
        <dbReference type="SAM" id="Coils"/>
    </source>
</evidence>
<keyword evidence="2" id="KW-0677">Repeat</keyword>
<dbReference type="Pfam" id="PF08381">
    <property type="entry name" value="BRX"/>
    <property type="match status" value="1"/>
</dbReference>
<dbReference type="STRING" id="3218.A0A2K1JXM2"/>
<keyword evidence="13" id="KW-1185">Reference proteome</keyword>
<keyword evidence="4" id="KW-0862">Zinc</keyword>
<dbReference type="FunCoup" id="A0A2K1JXM2">
    <property type="interactions" value="2870"/>
</dbReference>
<accession>A0A2K1JXM2</accession>
<feature type="compositionally biased region" description="Polar residues" evidence="8">
    <location>
        <begin position="1042"/>
        <end position="1067"/>
    </location>
</feature>
<dbReference type="CDD" id="cd13365">
    <property type="entry name" value="PH_PLC_plant-like"/>
    <property type="match status" value="1"/>
</dbReference>
<feature type="repeat" description="RCC1" evidence="6">
    <location>
        <begin position="284"/>
        <end position="345"/>
    </location>
</feature>
<dbReference type="Gramene" id="Pp3c10_3893V3.2">
    <property type="protein sequence ID" value="Pp3c10_3893V3.2"/>
    <property type="gene ID" value="Pp3c10_3893"/>
</dbReference>
<dbReference type="GO" id="GO:0008270">
    <property type="term" value="F:zinc ion binding"/>
    <property type="evidence" value="ECO:0007669"/>
    <property type="project" value="UniProtKB-KW"/>
</dbReference>
<dbReference type="InterPro" id="IPR027988">
    <property type="entry name" value="BRX_N"/>
</dbReference>
<protein>
    <recommendedName>
        <fullName evidence="14">FYVE-type domain-containing protein</fullName>
    </recommendedName>
</protein>
<dbReference type="Gene3D" id="2.30.29.30">
    <property type="entry name" value="Pleckstrin-homology domain (PH domain)/Phosphotyrosine-binding domain (PTB)"/>
    <property type="match status" value="1"/>
</dbReference>
<dbReference type="PROSITE" id="PS00626">
    <property type="entry name" value="RCC1_2"/>
    <property type="match status" value="3"/>
</dbReference>
<feature type="coiled-coil region" evidence="7">
    <location>
        <begin position="897"/>
        <end position="973"/>
    </location>
</feature>
<dbReference type="SUPFAM" id="SSF57903">
    <property type="entry name" value="FYVE/PHD zinc finger"/>
    <property type="match status" value="1"/>
</dbReference>
<evidence type="ECO:0000259" key="9">
    <source>
        <dbReference type="PROSITE" id="PS50178"/>
    </source>
</evidence>
<name>A0A2K1JXM2_PHYPA</name>
<dbReference type="EnsemblPlants" id="Pp3c10_3893V3.1">
    <property type="protein sequence ID" value="Pp3c10_3893V3.1"/>
    <property type="gene ID" value="Pp3c10_3893"/>
</dbReference>
<feature type="repeat" description="RCC1" evidence="6">
    <location>
        <begin position="398"/>
        <end position="452"/>
    </location>
</feature>
<evidence type="ECO:0000313" key="11">
    <source>
        <dbReference type="EMBL" id="PNR46270.1"/>
    </source>
</evidence>
<gene>
    <name evidence="12" type="primary">LOC112287681</name>
    <name evidence="11" type="ORF">PHYPA_013389</name>
</gene>
<dbReference type="InterPro" id="IPR051210">
    <property type="entry name" value="Ub_ligase/GEF_domain"/>
</dbReference>
<feature type="repeat" description="RCC1" evidence="6">
    <location>
        <begin position="453"/>
        <end position="504"/>
    </location>
</feature>
<dbReference type="InterPro" id="IPR013083">
    <property type="entry name" value="Znf_RING/FYVE/PHD"/>
</dbReference>
<dbReference type="PROSITE" id="PS50178">
    <property type="entry name" value="ZF_FYVE"/>
    <property type="match status" value="1"/>
</dbReference>
<dbReference type="CDD" id="cd14686">
    <property type="entry name" value="bZIP"/>
    <property type="match status" value="1"/>
</dbReference>
<evidence type="ECO:0000256" key="1">
    <source>
        <dbReference type="ARBA" id="ARBA00022723"/>
    </source>
</evidence>
<dbReference type="Pfam" id="PF13713">
    <property type="entry name" value="BRX_N"/>
    <property type="match status" value="1"/>
</dbReference>
<feature type="compositionally biased region" description="Basic and acidic residues" evidence="8">
    <location>
        <begin position="762"/>
        <end position="777"/>
    </location>
</feature>
<dbReference type="InterPro" id="IPR009091">
    <property type="entry name" value="RCC1/BLIP-II"/>
</dbReference>
<dbReference type="InterPro" id="IPR058923">
    <property type="entry name" value="RCC1-like_dom"/>
</dbReference>
<evidence type="ECO:0000256" key="6">
    <source>
        <dbReference type="PROSITE-ProRule" id="PRU00235"/>
    </source>
</evidence>
<dbReference type="Proteomes" id="UP000006727">
    <property type="component" value="Chromosome 10"/>
</dbReference>
<dbReference type="Gene3D" id="2.130.10.30">
    <property type="entry name" value="Regulator of chromosome condensation 1/beta-lactamase-inhibitor protein II"/>
    <property type="match status" value="3"/>
</dbReference>
<feature type="compositionally biased region" description="Polar residues" evidence="8">
    <location>
        <begin position="1189"/>
        <end position="1199"/>
    </location>
</feature>
<keyword evidence="3 5" id="KW-0863">Zinc-finger</keyword>
<feature type="compositionally biased region" description="Polar residues" evidence="8">
    <location>
        <begin position="812"/>
        <end position="826"/>
    </location>
</feature>
<dbReference type="SUPFAM" id="SSF50729">
    <property type="entry name" value="PH domain-like"/>
    <property type="match status" value="1"/>
</dbReference>
<evidence type="ECO:0000256" key="4">
    <source>
        <dbReference type="ARBA" id="ARBA00022833"/>
    </source>
</evidence>
<reference evidence="11 13" key="2">
    <citation type="journal article" date="2018" name="Plant J.">
        <title>The Physcomitrella patens chromosome-scale assembly reveals moss genome structure and evolution.</title>
        <authorList>
            <person name="Lang D."/>
            <person name="Ullrich K.K."/>
            <person name="Murat F."/>
            <person name="Fuchs J."/>
            <person name="Jenkins J."/>
            <person name="Haas F.B."/>
            <person name="Piednoel M."/>
            <person name="Gundlach H."/>
            <person name="Van Bel M."/>
            <person name="Meyberg R."/>
            <person name="Vives C."/>
            <person name="Morata J."/>
            <person name="Symeonidi A."/>
            <person name="Hiss M."/>
            <person name="Muchero W."/>
            <person name="Kamisugi Y."/>
            <person name="Saleh O."/>
            <person name="Blanc G."/>
            <person name="Decker E.L."/>
            <person name="van Gessel N."/>
            <person name="Grimwood J."/>
            <person name="Hayes R.D."/>
            <person name="Graham S.W."/>
            <person name="Gunter L.E."/>
            <person name="McDaniel S.F."/>
            <person name="Hoernstein S.N.W."/>
            <person name="Larsson A."/>
            <person name="Li F.W."/>
            <person name="Perroud P.F."/>
            <person name="Phillips J."/>
            <person name="Ranjan P."/>
            <person name="Rokshar D.S."/>
            <person name="Rothfels C.J."/>
            <person name="Schneider L."/>
            <person name="Shu S."/>
            <person name="Stevenson D.W."/>
            <person name="Thummler F."/>
            <person name="Tillich M."/>
            <person name="Villarreal Aguilar J.C."/>
            <person name="Widiez T."/>
            <person name="Wong G.K."/>
            <person name="Wymore A."/>
            <person name="Zhang Y."/>
            <person name="Zimmer A.D."/>
            <person name="Quatrano R.S."/>
            <person name="Mayer K.F.X."/>
            <person name="Goodstein D."/>
            <person name="Casacuberta J.M."/>
            <person name="Vandepoele K."/>
            <person name="Reski R."/>
            <person name="Cuming A.C."/>
            <person name="Tuskan G.A."/>
            <person name="Maumus F."/>
            <person name="Salse J."/>
            <person name="Schmutz J."/>
            <person name="Rensing S.A."/>
        </authorList>
    </citation>
    <scope>NUCLEOTIDE SEQUENCE [LARGE SCALE GENOMIC DNA]</scope>
    <source>
        <strain evidence="12 13">cv. Gransden 2004</strain>
    </source>
</reference>
<evidence type="ECO:0000256" key="2">
    <source>
        <dbReference type="ARBA" id="ARBA00022737"/>
    </source>
</evidence>
<dbReference type="Gramene" id="Pp3c10_3890V3.1">
    <property type="protein sequence ID" value="Pp3c10_3890V3.1"/>
    <property type="gene ID" value="Pp3c10_3890"/>
</dbReference>
<feature type="domain" description="BRX" evidence="10">
    <location>
        <begin position="1125"/>
        <end position="1180"/>
    </location>
</feature>
<feature type="region of interest" description="Disordered" evidence="8">
    <location>
        <begin position="1033"/>
        <end position="1082"/>
    </location>
</feature>
<dbReference type="PaxDb" id="3218-PP1S51_210V6.1"/>
<feature type="region of interest" description="Disordered" evidence="8">
    <location>
        <begin position="866"/>
        <end position="891"/>
    </location>
</feature>
<sequence>MSVRKARLSVQAGQRMADQSRHGVLERDIEQAITALKKGAQLLKYGRRGKPKFCPFKLSSDENALIWYSGGEEKRLWLSTVSRIIPGQRTPVFLRYPRPEKECQSLSLLHSNEERSLDVICKDKDEAEVWFVGLKASVAGAQLRKSKFNNVRHERTVDIVSPALTRNSSPLTSPFGSTDNLQQESGDFFKTSSFIGSPLQSEKGYLGGPTSTIDSKNNFDAGSVGGSMHSGSSSMGSDSVSAHLRLAGAGQSDNYRISMSSAVSSSSQSSQHGEDGLHYAEPLGDVYMWGEGVGDGILGGGIHRIGSGGAINLDALLPKPLESALVLDVQLIACGGKHAALVTKQGEVFTWGEESGGRLGHGVDCDVSHPQLVEALASSTTEVVACGEYHACAVTLSGDLYSWGDGTHNLGLLGHGNDISHWIPKRVNGPLEGLRVASIACGPWHTALVTTTGLLFTFGDGTFGVLGHNDRKSAYSPREVESLKGLRTVRAACGVWHTAAVVEVMVGSSSAGSCSSGKLFTWGDGEKGRLGHGDKEQRLVPTCVAALVDHNFRQVACGYSLTVALTTKGGVFTMGSSTYGQLGDPQADGKLPGLVEGKLVEAYVEDIACGAHHVAVLTHNSEVYTWGKGANGRLGHGDLEDRNTPTLVEALKEKQVKSIACGATFTAAICLHKWLSGADQNACSGCKQPFGFTRKRHNCYNCGLVYCHACSSKKALKASLAPNPGKPFRVCDPCFLKLRKAGEGGLGGVAALSKRSVPNRNRGVEVKDGSGKGEFRAPRPQGPNTGRPPITLEFGKVGEGKSGTKRGKKPENSSSRISPAPNGVSSGATWGAVSVPAGFSKPPFQTGLNGPVAVSSSAVAGRAVSRAVSPLSRRSSPPRSTTPTPTGSGLVIPKTVVEDLKKTNDALSDENIQLRSQVESLARQLQNHEKEVQRSAQQLQNAISLATEEAAKSRAAKEVIKSLTSQLKEMAEKLPTGTFRQFHSRSGSLSRLDVSNSALGSADFDALGAVGSEGLGLPFQQFSSNPAINVPDFEANGVASPHSASSPLSGRGSQRLDSPRSTSSPHTGTEAEIGSALGRVGGSGRMATRLAEGDTNGFDTAQRNEERIITSGTSVSFESVREPETEWVEQDEPGVYITLTALPGGGKDLKRVRFSRKRFSEREAEQWWAENRVRVHEQYNVRGGVDRGSNPSGALSSTAMPVGSRQGDDGRPFPFTSRPGSY</sequence>
<evidence type="ECO:0000256" key="8">
    <source>
        <dbReference type="SAM" id="MobiDB-lite"/>
    </source>
</evidence>
<dbReference type="InterPro" id="IPR013591">
    <property type="entry name" value="Brevis_radix_dom"/>
</dbReference>
<feature type="region of interest" description="Disordered" evidence="8">
    <location>
        <begin position="216"/>
        <end position="239"/>
    </location>
</feature>
<organism evidence="11">
    <name type="scientific">Physcomitrium patens</name>
    <name type="common">Spreading-leaved earth moss</name>
    <name type="synonym">Physcomitrella patens</name>
    <dbReference type="NCBI Taxonomy" id="3218"/>
    <lineage>
        <taxon>Eukaryota</taxon>
        <taxon>Viridiplantae</taxon>
        <taxon>Streptophyta</taxon>
        <taxon>Embryophyta</taxon>
        <taxon>Bryophyta</taxon>
        <taxon>Bryophytina</taxon>
        <taxon>Bryopsida</taxon>
        <taxon>Funariidae</taxon>
        <taxon>Funariales</taxon>
        <taxon>Funariaceae</taxon>
        <taxon>Physcomitrium</taxon>
    </lineage>
</organism>
<dbReference type="OMA" id="KHESEWV"/>
<dbReference type="PROSITE" id="PS50012">
    <property type="entry name" value="RCC1_3"/>
    <property type="match status" value="7"/>
</dbReference>
<evidence type="ECO:0000313" key="12">
    <source>
        <dbReference type="EnsemblPlants" id="Pp3c10_3890V3.1"/>
    </source>
</evidence>
<evidence type="ECO:0008006" key="14">
    <source>
        <dbReference type="Google" id="ProtNLM"/>
    </source>
</evidence>
<dbReference type="PROSITE" id="PS51514">
    <property type="entry name" value="BRX"/>
    <property type="match status" value="1"/>
</dbReference>
<dbReference type="EnsemblPlants" id="Pp3c10_3893V3.2">
    <property type="protein sequence ID" value="Pp3c10_3893V3.2"/>
    <property type="gene ID" value="Pp3c10_3893"/>
</dbReference>
<dbReference type="Pfam" id="PF01363">
    <property type="entry name" value="FYVE"/>
    <property type="match status" value="1"/>
</dbReference>
<dbReference type="EMBL" id="ABEU02000010">
    <property type="protein sequence ID" value="PNR46270.1"/>
    <property type="molecule type" value="Genomic_DNA"/>
</dbReference>